<accession>A0A078B281</accession>
<name>A0A078B281_STYLE</name>
<dbReference type="Proteomes" id="UP000039865">
    <property type="component" value="Unassembled WGS sequence"/>
</dbReference>
<proteinExistence type="predicted"/>
<evidence type="ECO:0008006" key="4">
    <source>
        <dbReference type="Google" id="ProtNLM"/>
    </source>
</evidence>
<gene>
    <name evidence="2" type="primary">Contig4726.g5044</name>
    <name evidence="2" type="ORF">STYLEM_16465</name>
</gene>
<evidence type="ECO:0000313" key="2">
    <source>
        <dbReference type="EMBL" id="CDW87362.1"/>
    </source>
</evidence>
<dbReference type="OrthoDB" id="6412411at2759"/>
<dbReference type="EMBL" id="CCKQ01015544">
    <property type="protein sequence ID" value="CDW87362.1"/>
    <property type="molecule type" value="Genomic_DNA"/>
</dbReference>
<dbReference type="InParanoid" id="A0A078B281"/>
<feature type="region of interest" description="Disordered" evidence="1">
    <location>
        <begin position="323"/>
        <end position="375"/>
    </location>
</feature>
<dbReference type="InterPro" id="IPR053164">
    <property type="entry name" value="IS1016-like_transposase"/>
</dbReference>
<keyword evidence="3" id="KW-1185">Reference proteome</keyword>
<dbReference type="PANTHER" id="PTHR47163">
    <property type="entry name" value="DDE_TNP_IS1595 DOMAIN-CONTAINING PROTEIN"/>
    <property type="match status" value="1"/>
</dbReference>
<reference evidence="2 3" key="1">
    <citation type="submission" date="2014-06" db="EMBL/GenBank/DDBJ databases">
        <authorList>
            <person name="Swart Estienne"/>
        </authorList>
    </citation>
    <scope>NUCLEOTIDE SEQUENCE [LARGE SCALE GENOMIC DNA]</scope>
    <source>
        <strain evidence="2 3">130c</strain>
    </source>
</reference>
<dbReference type="PANTHER" id="PTHR47163:SF2">
    <property type="entry name" value="SI:DKEY-17M8.2"/>
    <property type="match status" value="1"/>
</dbReference>
<evidence type="ECO:0000256" key="1">
    <source>
        <dbReference type="SAM" id="MobiDB-lite"/>
    </source>
</evidence>
<dbReference type="AlphaFoldDB" id="A0A078B281"/>
<sequence>MWVKNATPKMAGDMSILPYLVLPGPVEIDEAKIGRQRWHFRGEFPKKIKWAFGMFLSILKRHLRAGTVMHSDHHSSYVVLRSAKSLLAKYGFYHYWVNHSNLYVHEKFSFVMTGNIERVWSQLRHMMMPLKFQRNSKRIEEYLCTYMLQQMVKNKQRESWTLKMLRDFYFHQYYIFLKHRNAEEDRVPGLRSIEDVNTKIEEVGMFFRDYEQEYHARNLAGYTLFKNEDLEDVVKPLSTQDIDPSIQNLKYDPHKHIFLSNKSRDDIVMHLDPREDKKLRLQYIKFYEEDQGVGWYKKPHHQDIREIKNSNIGGINSKLNDNRNDLLNSRQNSKGASSTIVDLTQDDNPDDQDKQKTKIGPNASRFPNPINEEEELGGEYTGIDISSLSRDNGIRCYYRVLHQGYLDGGITLAQSALEKENELNNAKLSDDELMNQFSD</sequence>
<evidence type="ECO:0000313" key="3">
    <source>
        <dbReference type="Proteomes" id="UP000039865"/>
    </source>
</evidence>
<protein>
    <recommendedName>
        <fullName evidence="4">ISXO2-like transposase domain-containing protein</fullName>
    </recommendedName>
</protein>
<organism evidence="2 3">
    <name type="scientific">Stylonychia lemnae</name>
    <name type="common">Ciliate</name>
    <dbReference type="NCBI Taxonomy" id="5949"/>
    <lineage>
        <taxon>Eukaryota</taxon>
        <taxon>Sar</taxon>
        <taxon>Alveolata</taxon>
        <taxon>Ciliophora</taxon>
        <taxon>Intramacronucleata</taxon>
        <taxon>Spirotrichea</taxon>
        <taxon>Stichotrichia</taxon>
        <taxon>Sporadotrichida</taxon>
        <taxon>Oxytrichidae</taxon>
        <taxon>Stylonychinae</taxon>
        <taxon>Stylonychia</taxon>
    </lineage>
</organism>